<dbReference type="AlphaFoldDB" id="A0A921JGB7"/>
<comment type="caution">
    <text evidence="2">The sequence shown here is derived from an EMBL/GenBank/DDBJ whole genome shotgun (WGS) entry which is preliminary data.</text>
</comment>
<organism evidence="2 3">
    <name type="scientific">Methylorubrum populi</name>
    <dbReference type="NCBI Taxonomy" id="223967"/>
    <lineage>
        <taxon>Bacteria</taxon>
        <taxon>Pseudomonadati</taxon>
        <taxon>Pseudomonadota</taxon>
        <taxon>Alphaproteobacteria</taxon>
        <taxon>Hyphomicrobiales</taxon>
        <taxon>Methylobacteriaceae</taxon>
        <taxon>Methylorubrum</taxon>
    </lineage>
</organism>
<keyword evidence="1" id="KW-0472">Membrane</keyword>
<sequence>MAPSGTRDRPRDARRRLGLEGVNTLVQTLAILGAGAWGVYTFVYEARIKPGLAPPSVSVKTELVRVGERGDRVAIRSTVTRTNVGQAGVRVLGLTYTVIGIRARFTEPGPAEGRDTAAREAAFRASLSGTASVDAARDYVQESAGPPILRQGVLFSGATDLPSEPSDLNPGESVSRDVIVYADRKALDAVRFEVRLTYAKEDDPPVRLRFEAGADGALSTVPAEPCAAPACPLRSTDFATEFSLW</sequence>
<reference evidence="2" key="2">
    <citation type="submission" date="2021-09" db="EMBL/GenBank/DDBJ databases">
        <authorList>
            <person name="Gilroy R."/>
        </authorList>
    </citation>
    <scope>NUCLEOTIDE SEQUENCE</scope>
    <source>
        <strain evidence="2">316</strain>
    </source>
</reference>
<accession>A0A921JGB7</accession>
<reference evidence="2" key="1">
    <citation type="journal article" date="2021" name="PeerJ">
        <title>Extensive microbial diversity within the chicken gut microbiome revealed by metagenomics and culture.</title>
        <authorList>
            <person name="Gilroy R."/>
            <person name="Ravi A."/>
            <person name="Getino M."/>
            <person name="Pursley I."/>
            <person name="Horton D.L."/>
            <person name="Alikhan N.F."/>
            <person name="Baker D."/>
            <person name="Gharbi K."/>
            <person name="Hall N."/>
            <person name="Watson M."/>
            <person name="Adriaenssens E.M."/>
            <person name="Foster-Nyarko E."/>
            <person name="Jarju S."/>
            <person name="Secka A."/>
            <person name="Antonio M."/>
            <person name="Oren A."/>
            <person name="Chaudhuri R.R."/>
            <person name="La Ragione R."/>
            <person name="Hildebrand F."/>
            <person name="Pallen M.J."/>
        </authorList>
    </citation>
    <scope>NUCLEOTIDE SEQUENCE</scope>
    <source>
        <strain evidence="2">316</strain>
    </source>
</reference>
<dbReference type="EMBL" id="DYYG01000054">
    <property type="protein sequence ID" value="HJE25491.1"/>
    <property type="molecule type" value="Genomic_DNA"/>
</dbReference>
<evidence type="ECO:0000313" key="3">
    <source>
        <dbReference type="Proteomes" id="UP000742631"/>
    </source>
</evidence>
<keyword evidence="1" id="KW-0812">Transmembrane</keyword>
<proteinExistence type="predicted"/>
<gene>
    <name evidence="2" type="ORF">K8W01_17700</name>
</gene>
<evidence type="ECO:0000313" key="2">
    <source>
        <dbReference type="EMBL" id="HJE25491.1"/>
    </source>
</evidence>
<protein>
    <submittedName>
        <fullName evidence="2">Uncharacterized protein</fullName>
    </submittedName>
</protein>
<evidence type="ECO:0000256" key="1">
    <source>
        <dbReference type="SAM" id="Phobius"/>
    </source>
</evidence>
<keyword evidence="1" id="KW-1133">Transmembrane helix</keyword>
<dbReference type="Proteomes" id="UP000742631">
    <property type="component" value="Unassembled WGS sequence"/>
</dbReference>
<feature type="transmembrane region" description="Helical" evidence="1">
    <location>
        <begin position="21"/>
        <end position="40"/>
    </location>
</feature>
<name>A0A921JGB7_9HYPH</name>